<sequence>MSLVEKFLLGLRNPTLVMDRINREFASKILSKTRKGAKVFEEDWDFLIILDAARYDCIREYDFGQADVESRISGGSNSIEFIEYNANDRPLDDVVWVTANPWVSNYDDRIYKVVNVWDFGWNEDLNTVLPETIVEATMEAVREYPNKRVVAHFMQPHYPFIGVTGQNQLPKHRSFTGGDKIESNIDVDIWTQLQNGEVDEETVRKAYIENFDEVVPKAKKLAESLPGKAVITADHGNEFGTRSFPFPLPIYGHPAQQRTYGLIEVPWIVYSSDQRRTIKSGEITQEDIDTDVSERLNHLGYIDE</sequence>
<evidence type="ECO:0008006" key="3">
    <source>
        <dbReference type="Google" id="ProtNLM"/>
    </source>
</evidence>
<organism evidence="1 2">
    <name type="scientific">Haloferax marinum</name>
    <dbReference type="NCBI Taxonomy" id="2666143"/>
    <lineage>
        <taxon>Archaea</taxon>
        <taxon>Methanobacteriati</taxon>
        <taxon>Methanobacteriota</taxon>
        <taxon>Stenosarchaea group</taxon>
        <taxon>Halobacteria</taxon>
        <taxon>Halobacteriales</taxon>
        <taxon>Haloferacaceae</taxon>
        <taxon>Haloferax</taxon>
    </lineage>
</organism>
<proteinExistence type="predicted"/>
<dbReference type="InterPro" id="IPR017850">
    <property type="entry name" value="Alkaline_phosphatase_core_sf"/>
</dbReference>
<comment type="caution">
    <text evidence="1">The sequence shown here is derived from an EMBL/GenBank/DDBJ whole genome shotgun (WGS) entry which is preliminary data.</text>
</comment>
<keyword evidence="2" id="KW-1185">Reference proteome</keyword>
<dbReference type="RefSeq" id="WP_151108918.1">
    <property type="nucleotide sequence ID" value="NZ_WKJQ01000001.1"/>
</dbReference>
<gene>
    <name evidence="1" type="ORF">GJR99_01530</name>
</gene>
<dbReference type="OrthoDB" id="100846at2157"/>
<accession>A0A6A8G3W5</accession>
<evidence type="ECO:0000313" key="1">
    <source>
        <dbReference type="EMBL" id="MRW95252.1"/>
    </source>
</evidence>
<dbReference type="AlphaFoldDB" id="A0A6A8G3W5"/>
<dbReference type="SUPFAM" id="SSF53649">
    <property type="entry name" value="Alkaline phosphatase-like"/>
    <property type="match status" value="1"/>
</dbReference>
<dbReference type="Gene3D" id="3.40.720.10">
    <property type="entry name" value="Alkaline Phosphatase, subunit A"/>
    <property type="match status" value="1"/>
</dbReference>
<evidence type="ECO:0000313" key="2">
    <source>
        <dbReference type="Proteomes" id="UP000443423"/>
    </source>
</evidence>
<name>A0A6A8G3W5_9EURY</name>
<reference evidence="1 2" key="1">
    <citation type="submission" date="2019-11" db="EMBL/GenBank/DDBJ databases">
        <title>Whole genome sequence of Haloferax sp. MBLA0078.</title>
        <authorList>
            <person name="Seo M.-J."/>
            <person name="Cho E.-S."/>
        </authorList>
    </citation>
    <scope>NUCLEOTIDE SEQUENCE [LARGE SCALE GENOMIC DNA]</scope>
    <source>
        <strain evidence="1 2">MBLA0078</strain>
    </source>
</reference>
<dbReference type="EMBL" id="WKJQ01000001">
    <property type="protein sequence ID" value="MRW95252.1"/>
    <property type="molecule type" value="Genomic_DNA"/>
</dbReference>
<dbReference type="Proteomes" id="UP000443423">
    <property type="component" value="Unassembled WGS sequence"/>
</dbReference>
<protein>
    <recommendedName>
        <fullName evidence="3">Sulfatase N-terminal domain-containing protein</fullName>
    </recommendedName>
</protein>